<evidence type="ECO:0000313" key="3">
    <source>
        <dbReference type="Proteomes" id="UP000295146"/>
    </source>
</evidence>
<feature type="compositionally biased region" description="Basic and acidic residues" evidence="1">
    <location>
        <begin position="113"/>
        <end position="124"/>
    </location>
</feature>
<organism evidence="2 3">
    <name type="scientific">Kribbella pratensis</name>
    <dbReference type="NCBI Taxonomy" id="2512112"/>
    <lineage>
        <taxon>Bacteria</taxon>
        <taxon>Bacillati</taxon>
        <taxon>Actinomycetota</taxon>
        <taxon>Actinomycetes</taxon>
        <taxon>Propionibacteriales</taxon>
        <taxon>Kribbellaceae</taxon>
        <taxon>Kribbella</taxon>
    </lineage>
</organism>
<name>A0A4R8C2T7_9ACTN</name>
<feature type="region of interest" description="Disordered" evidence="1">
    <location>
        <begin position="113"/>
        <end position="142"/>
    </location>
</feature>
<dbReference type="EMBL" id="SODP01000002">
    <property type="protein sequence ID" value="TDW69361.1"/>
    <property type="molecule type" value="Genomic_DNA"/>
</dbReference>
<proteinExistence type="predicted"/>
<dbReference type="RefSeq" id="WP_134104442.1">
    <property type="nucleotide sequence ID" value="NZ_SODP01000002.1"/>
</dbReference>
<protein>
    <submittedName>
        <fullName evidence="2">Uncharacterized protein</fullName>
    </submittedName>
</protein>
<evidence type="ECO:0000256" key="1">
    <source>
        <dbReference type="SAM" id="MobiDB-lite"/>
    </source>
</evidence>
<dbReference type="AlphaFoldDB" id="A0A4R8C2T7"/>
<dbReference type="OrthoDB" id="3579809at2"/>
<accession>A0A4R8C2T7</accession>
<evidence type="ECO:0000313" key="2">
    <source>
        <dbReference type="EMBL" id="TDW69361.1"/>
    </source>
</evidence>
<dbReference type="Proteomes" id="UP000295146">
    <property type="component" value="Unassembled WGS sequence"/>
</dbReference>
<gene>
    <name evidence="2" type="ORF">EV653_3385</name>
</gene>
<reference evidence="2 3" key="1">
    <citation type="submission" date="2019-03" db="EMBL/GenBank/DDBJ databases">
        <title>Genomic Encyclopedia of Type Strains, Phase III (KMG-III): the genomes of soil and plant-associated and newly described type strains.</title>
        <authorList>
            <person name="Whitman W."/>
        </authorList>
    </citation>
    <scope>NUCLEOTIDE SEQUENCE [LARGE SCALE GENOMIC DNA]</scope>
    <source>
        <strain evidence="2 3">VKM Ac-2573</strain>
    </source>
</reference>
<comment type="caution">
    <text evidence="2">The sequence shown here is derived from an EMBL/GenBank/DDBJ whole genome shotgun (WGS) entry which is preliminary data.</text>
</comment>
<keyword evidence="3" id="KW-1185">Reference proteome</keyword>
<sequence length="142" mass="15635">MGDDTAATSEPADVRSLEELLEVLRISDQRELYERGIEQQREAGHPVAVLVKALADLPGVTGLEALRASRRVVELLTGARWHMMRQAREEGSSWSEVGAALGMSKQAAYDFYRRKLDQQDKSPDPETASSPRSRAALGKPTS</sequence>